<evidence type="ECO:0000313" key="3">
    <source>
        <dbReference type="Proteomes" id="UP000693672"/>
    </source>
</evidence>
<name>A0A916K453_9BACL</name>
<protein>
    <recommendedName>
        <fullName evidence="4">Abortive infection protein</fullName>
    </recommendedName>
</protein>
<keyword evidence="1" id="KW-0472">Membrane</keyword>
<dbReference type="EMBL" id="CAJVAS010000021">
    <property type="protein sequence ID" value="CAG7640318.1"/>
    <property type="molecule type" value="Genomic_DNA"/>
</dbReference>
<evidence type="ECO:0000256" key="1">
    <source>
        <dbReference type="SAM" id="Phobius"/>
    </source>
</evidence>
<dbReference type="AlphaFoldDB" id="A0A916K453"/>
<keyword evidence="1" id="KW-1133">Transmembrane helix</keyword>
<organism evidence="2 3">
    <name type="scientific">Paenibacillus solanacearum</name>
    <dbReference type="NCBI Taxonomy" id="2048548"/>
    <lineage>
        <taxon>Bacteria</taxon>
        <taxon>Bacillati</taxon>
        <taxon>Bacillota</taxon>
        <taxon>Bacilli</taxon>
        <taxon>Bacillales</taxon>
        <taxon>Paenibacillaceae</taxon>
        <taxon>Paenibacillus</taxon>
    </lineage>
</organism>
<evidence type="ECO:0008006" key="4">
    <source>
        <dbReference type="Google" id="ProtNLM"/>
    </source>
</evidence>
<comment type="caution">
    <text evidence="2">The sequence shown here is derived from an EMBL/GenBank/DDBJ whole genome shotgun (WGS) entry which is preliminary data.</text>
</comment>
<reference evidence="2" key="1">
    <citation type="submission" date="2021-06" db="EMBL/GenBank/DDBJ databases">
        <authorList>
            <person name="Criscuolo A."/>
        </authorList>
    </citation>
    <scope>NUCLEOTIDE SEQUENCE</scope>
    <source>
        <strain evidence="2">CIP111600</strain>
    </source>
</reference>
<accession>A0A916K453</accession>
<evidence type="ECO:0000313" key="2">
    <source>
        <dbReference type="EMBL" id="CAG7640318.1"/>
    </source>
</evidence>
<sequence length="343" mass="39319">MKRRGVNYDVGIETSGFRSRPVFEIEVVRRELAIIKHDLKCNAVRISGTDPDRLMAAAEIALNQGLEVWLSPHLHDQEEDETLRYTVQCANRAEELRRRYSGLVFILGCELTLFMQGIFEGDTIFDRVSSPGFMESIRTGEHNMRLQAFLTKAIREVRERFRGEITYASAPLETVDWSLLDYIGLDHYRDIRNHDSYASKLTSYARWQKPVIVTEFGCCTYQGAEDAGGRGWMIVDRTSPARKRLNAEYIRDEVLQAKELVEQLTVLDAAGVEGAFVFTFAAPTMVHDREPLHDLDMASYALVKSLADGRGVRFPDMRWEPKQSFDAVARYYAERELSQDSRK</sequence>
<gene>
    <name evidence="2" type="ORF">PAESOLCIP111_04123</name>
</gene>
<keyword evidence="1" id="KW-0812">Transmembrane</keyword>
<proteinExistence type="predicted"/>
<keyword evidence="3" id="KW-1185">Reference proteome</keyword>
<dbReference type="Proteomes" id="UP000693672">
    <property type="component" value="Unassembled WGS sequence"/>
</dbReference>
<dbReference type="RefSeq" id="WP_218093853.1">
    <property type="nucleotide sequence ID" value="NZ_CAJVAS010000021.1"/>
</dbReference>
<feature type="transmembrane region" description="Helical" evidence="1">
    <location>
        <begin position="100"/>
        <end position="119"/>
    </location>
</feature>